<dbReference type="SUPFAM" id="SSF69572">
    <property type="entry name" value="Activating enzymes of the ubiquitin-like proteins"/>
    <property type="match status" value="1"/>
</dbReference>
<dbReference type="Gene3D" id="3.10.290.20">
    <property type="entry name" value="Ubiquitin-like 2 activating enzyme e1b. Chain: B, domain 3"/>
    <property type="match status" value="1"/>
</dbReference>
<dbReference type="SMART" id="SM01181">
    <property type="entry name" value="E2_bind"/>
    <property type="match status" value="1"/>
</dbReference>
<dbReference type="VEuPathDB" id="TrichDB:GO595_008071"/>
<dbReference type="Gene3D" id="3.40.50.720">
    <property type="entry name" value="NAD(P)-binding Rossmann-like Domain"/>
    <property type="match status" value="1"/>
</dbReference>
<dbReference type="InterPro" id="IPR035985">
    <property type="entry name" value="Ubiquitin-activating_enz"/>
</dbReference>
<evidence type="ECO:0000313" key="2">
    <source>
        <dbReference type="EMBL" id="CAQ86706.1"/>
    </source>
</evidence>
<dbReference type="AlphaFoldDB" id="B9W449"/>
<dbReference type="GO" id="GO:0045116">
    <property type="term" value="P:protein neddylation"/>
    <property type="evidence" value="ECO:0007669"/>
    <property type="project" value="UniProtKB-UniPathway"/>
</dbReference>
<dbReference type="EMBL" id="FM200095">
    <property type="protein sequence ID" value="CAQ86706.1"/>
    <property type="molecule type" value="mRNA"/>
</dbReference>
<reference evidence="2" key="1">
    <citation type="journal article" date="2009" name="Parasitology">
        <title>Identification and molecular characterization of numerous Histomonas meleagridis proteins using a cDNA library.</title>
        <authorList>
            <person name="Bilic I."/>
            <person name="Leberl M."/>
            <person name="Hess M."/>
        </authorList>
    </citation>
    <scope>NUCLEOTIDE SEQUENCE</scope>
</reference>
<dbReference type="Pfam" id="PF08825">
    <property type="entry name" value="E2_bind"/>
    <property type="match status" value="1"/>
</dbReference>
<feature type="non-terminal residue" evidence="2">
    <location>
        <position position="1"/>
    </location>
</feature>
<name>B9W449_HISME</name>
<feature type="non-terminal residue" evidence="2">
    <location>
        <position position="174"/>
    </location>
</feature>
<organism evidence="2">
    <name type="scientific">Histomonas meleagridis</name>
    <name type="common">Parasitic protozoan</name>
    <dbReference type="NCBI Taxonomy" id="135588"/>
    <lineage>
        <taxon>Eukaryota</taxon>
        <taxon>Metamonada</taxon>
        <taxon>Parabasalia</taxon>
        <taxon>Tritrichomonadida</taxon>
        <taxon>Dientamoebidae</taxon>
        <taxon>Histomonas</taxon>
    </lineage>
</organism>
<proteinExistence type="evidence at transcript level"/>
<accession>B9W449</accession>
<dbReference type="UniPathway" id="UPA00885"/>
<dbReference type="InterPro" id="IPR014929">
    <property type="entry name" value="E2-binding"/>
</dbReference>
<protein>
    <recommendedName>
        <fullName evidence="1">E2 binding domain-containing protein</fullName>
    </recommendedName>
</protein>
<sequence length="174" mass="19542">MEQAKLHAKKFKLNEDDITFKLTKGVVKNIIPAIASTQAVVAAQCTTEALKYLTCIAPKLQNNVLFAGDAVVGVNWTNFNYEKNNECIACGQKTERIPMVENETLKELMDRITSAYNFKVSSMRTGNETLYLQIDSRTRENLDKKVEDLVNPGEIVAATSRETTDVFQFVLTKE</sequence>
<evidence type="ECO:0000259" key="1">
    <source>
        <dbReference type="SMART" id="SM01181"/>
    </source>
</evidence>
<dbReference type="VEuPathDB" id="TrichDB:GPJ56_009069"/>
<feature type="domain" description="E2 binding" evidence="1">
    <location>
        <begin position="97"/>
        <end position="174"/>
    </location>
</feature>
<dbReference type="GO" id="GO:0019781">
    <property type="term" value="F:NEDD8 activating enzyme activity"/>
    <property type="evidence" value="ECO:0007669"/>
    <property type="project" value="InterPro"/>
</dbReference>